<dbReference type="EMBL" id="JAFBMS010000005">
    <property type="protein sequence ID" value="KAG9352667.1"/>
    <property type="molecule type" value="Genomic_DNA"/>
</dbReference>
<proteinExistence type="predicted"/>
<organism evidence="1 2">
    <name type="scientific">Albula glossodonta</name>
    <name type="common">roundjaw bonefish</name>
    <dbReference type="NCBI Taxonomy" id="121402"/>
    <lineage>
        <taxon>Eukaryota</taxon>
        <taxon>Metazoa</taxon>
        <taxon>Chordata</taxon>
        <taxon>Craniata</taxon>
        <taxon>Vertebrata</taxon>
        <taxon>Euteleostomi</taxon>
        <taxon>Actinopterygii</taxon>
        <taxon>Neopterygii</taxon>
        <taxon>Teleostei</taxon>
        <taxon>Albuliformes</taxon>
        <taxon>Albulidae</taxon>
        <taxon>Albula</taxon>
    </lineage>
</organism>
<dbReference type="AlphaFoldDB" id="A0A8T2PNY1"/>
<sequence>MNDEATHMDAVIPEAPAALKPSPWLIGGSRVTAGLSELIAPTTYVVAMNRNPGCANMLKE</sequence>
<dbReference type="Proteomes" id="UP000824540">
    <property type="component" value="Unassembled WGS sequence"/>
</dbReference>
<comment type="caution">
    <text evidence="1">The sequence shown here is derived from an EMBL/GenBank/DDBJ whole genome shotgun (WGS) entry which is preliminary data.</text>
</comment>
<evidence type="ECO:0000313" key="2">
    <source>
        <dbReference type="Proteomes" id="UP000824540"/>
    </source>
</evidence>
<evidence type="ECO:0000313" key="1">
    <source>
        <dbReference type="EMBL" id="KAG9352667.1"/>
    </source>
</evidence>
<name>A0A8T2PNY1_9TELE</name>
<keyword evidence="2" id="KW-1185">Reference proteome</keyword>
<reference evidence="1" key="1">
    <citation type="thesis" date="2021" institute="BYU ScholarsArchive" country="Provo, UT, USA">
        <title>Applications of and Algorithms for Genome Assembly and Genomic Analyses with an Emphasis on Marine Teleosts.</title>
        <authorList>
            <person name="Pickett B.D."/>
        </authorList>
    </citation>
    <scope>NUCLEOTIDE SEQUENCE</scope>
    <source>
        <strain evidence="1">HI-2016</strain>
    </source>
</reference>
<accession>A0A8T2PNY1</accession>
<protein>
    <submittedName>
        <fullName evidence="1">Uncharacterized protein</fullName>
    </submittedName>
</protein>
<gene>
    <name evidence="1" type="ORF">JZ751_021081</name>
</gene>
<feature type="non-terminal residue" evidence="1">
    <location>
        <position position="60"/>
    </location>
</feature>